<gene>
    <name evidence="1" type="ORF">sS8_5508</name>
</gene>
<evidence type="ECO:0008006" key="3">
    <source>
        <dbReference type="Google" id="ProtNLM"/>
    </source>
</evidence>
<evidence type="ECO:0000313" key="2">
    <source>
        <dbReference type="Proteomes" id="UP000266313"/>
    </source>
</evidence>
<sequence length="157" mass="17015">MREVFFAGDVPPKVGGLLEEAMSAYSDTARAEALLQQARQEAPEALPVYFSLYKFYFYKGRLADAEEAARSALKTAARLGGFPESYASLTPETTDWTRHDSPQHFYLFSLKALAFIRLRQGDSRGCEEILGKLRELDSADTVGGSVIGAIAAGAAAA</sequence>
<protein>
    <recommendedName>
        <fullName evidence="3">Tetratricopeptide repeat protein</fullName>
    </recommendedName>
</protein>
<name>A0A250L0L4_9GAMM</name>
<organism evidence="1 2">
    <name type="scientific">Methylocaldum marinum</name>
    <dbReference type="NCBI Taxonomy" id="1432792"/>
    <lineage>
        <taxon>Bacteria</taxon>
        <taxon>Pseudomonadati</taxon>
        <taxon>Pseudomonadota</taxon>
        <taxon>Gammaproteobacteria</taxon>
        <taxon>Methylococcales</taxon>
        <taxon>Methylococcaceae</taxon>
        <taxon>Methylocaldum</taxon>
    </lineage>
</organism>
<proteinExistence type="predicted"/>
<dbReference type="SUPFAM" id="SSF48452">
    <property type="entry name" value="TPR-like"/>
    <property type="match status" value="1"/>
</dbReference>
<dbReference type="EMBL" id="AP017928">
    <property type="protein sequence ID" value="BBA37425.1"/>
    <property type="molecule type" value="Genomic_DNA"/>
</dbReference>
<dbReference type="RefSeq" id="WP_119632415.1">
    <property type="nucleotide sequence ID" value="NZ_AP017928.1"/>
</dbReference>
<dbReference type="KEGG" id="mmai:sS8_5508"/>
<dbReference type="Gene3D" id="1.25.40.10">
    <property type="entry name" value="Tetratricopeptide repeat domain"/>
    <property type="match status" value="1"/>
</dbReference>
<dbReference type="OrthoDB" id="7359089at2"/>
<reference evidence="1 2" key="1">
    <citation type="submission" date="2016-12" db="EMBL/GenBank/DDBJ databases">
        <title>Genome sequencing of Methylocaldum marinum.</title>
        <authorList>
            <person name="Takeuchi M."/>
            <person name="Kamagata Y."/>
            <person name="Hiraoka S."/>
            <person name="Oshima K."/>
            <person name="Hattori M."/>
            <person name="Iwasaki W."/>
        </authorList>
    </citation>
    <scope>NUCLEOTIDE SEQUENCE [LARGE SCALE GENOMIC DNA]</scope>
    <source>
        <strain evidence="1 2">S8</strain>
    </source>
</reference>
<keyword evidence="2" id="KW-1185">Reference proteome</keyword>
<dbReference type="InterPro" id="IPR011990">
    <property type="entry name" value="TPR-like_helical_dom_sf"/>
</dbReference>
<dbReference type="AlphaFoldDB" id="A0A250L0L4"/>
<accession>A0A250L0L4</accession>
<evidence type="ECO:0000313" key="1">
    <source>
        <dbReference type="EMBL" id="BBA37425.1"/>
    </source>
</evidence>
<dbReference type="Proteomes" id="UP000266313">
    <property type="component" value="Chromosome"/>
</dbReference>